<dbReference type="RefSeq" id="WP_192149421.1">
    <property type="nucleotide sequence ID" value="NZ_JACYXI010000012.1"/>
</dbReference>
<organism evidence="2 3">
    <name type="scientific">Roseibium litorale</name>
    <dbReference type="NCBI Taxonomy" id="2803841"/>
    <lineage>
        <taxon>Bacteria</taxon>
        <taxon>Pseudomonadati</taxon>
        <taxon>Pseudomonadota</taxon>
        <taxon>Alphaproteobacteria</taxon>
        <taxon>Hyphomicrobiales</taxon>
        <taxon>Stappiaceae</taxon>
        <taxon>Roseibium</taxon>
    </lineage>
</organism>
<evidence type="ECO:0000313" key="3">
    <source>
        <dbReference type="Proteomes" id="UP000632063"/>
    </source>
</evidence>
<sequence>MTYVTFSSSAVSAYRGIYPKMEIGPENTRVLHFTGFLRGIVEGGRGSLKGAGRDTGHDIQATLCGPEGRLS</sequence>
<evidence type="ECO:0000313" key="2">
    <source>
        <dbReference type="EMBL" id="MBD8893294.1"/>
    </source>
</evidence>
<keyword evidence="3" id="KW-1185">Reference proteome</keyword>
<feature type="region of interest" description="Disordered" evidence="1">
    <location>
        <begin position="48"/>
        <end position="71"/>
    </location>
</feature>
<dbReference type="Proteomes" id="UP000632063">
    <property type="component" value="Unassembled WGS sequence"/>
</dbReference>
<dbReference type="EMBL" id="JACYXI010000012">
    <property type="protein sequence ID" value="MBD8893294.1"/>
    <property type="molecule type" value="Genomic_DNA"/>
</dbReference>
<accession>A0ABR9CRM0</accession>
<comment type="caution">
    <text evidence="2">The sequence shown here is derived from an EMBL/GenBank/DDBJ whole genome shotgun (WGS) entry which is preliminary data.</text>
</comment>
<reference evidence="3" key="1">
    <citation type="submission" date="2020-09" db="EMBL/GenBank/DDBJ databases">
        <title>The genome sequence of strain Labrenzia suaedae 4C16A.</title>
        <authorList>
            <person name="Liu Y."/>
        </authorList>
    </citation>
    <scope>NUCLEOTIDE SEQUENCE [LARGE SCALE GENOMIC DNA]</scope>
    <source>
        <strain evidence="3">4C16A</strain>
    </source>
</reference>
<protein>
    <submittedName>
        <fullName evidence="2">Uncharacterized protein</fullName>
    </submittedName>
</protein>
<evidence type="ECO:0000256" key="1">
    <source>
        <dbReference type="SAM" id="MobiDB-lite"/>
    </source>
</evidence>
<proteinExistence type="predicted"/>
<gene>
    <name evidence="2" type="ORF">IG616_17250</name>
</gene>
<reference evidence="2 3" key="2">
    <citation type="journal article" date="2021" name="Int. J. Syst. Evol. Microbiol.">
        <title>Roseibium litorale sp. nov., isolated from a tidal flat sediment and proposal for the reclassification of Labrenzia polysiphoniae as Roseibium polysiphoniae comb. nov.</title>
        <authorList>
            <person name="Liu Y."/>
            <person name="Pei T."/>
            <person name="Du J."/>
            <person name="Chao M."/>
            <person name="Deng M.R."/>
            <person name="Zhu H."/>
        </authorList>
    </citation>
    <scope>NUCLEOTIDE SEQUENCE [LARGE SCALE GENOMIC DNA]</scope>
    <source>
        <strain evidence="2 3">4C16A</strain>
    </source>
</reference>
<name>A0ABR9CRM0_9HYPH</name>